<dbReference type="GO" id="GO:0003676">
    <property type="term" value="F:nucleic acid binding"/>
    <property type="evidence" value="ECO:0007669"/>
    <property type="project" value="InterPro"/>
</dbReference>
<dbReference type="AlphaFoldDB" id="A0A1G4USU5"/>
<name>A0A1G4USU5_9HYPH</name>
<organism evidence="1 2">
    <name type="scientific">Ancylobacter rudongensis</name>
    <dbReference type="NCBI Taxonomy" id="177413"/>
    <lineage>
        <taxon>Bacteria</taxon>
        <taxon>Pseudomonadati</taxon>
        <taxon>Pseudomonadota</taxon>
        <taxon>Alphaproteobacteria</taxon>
        <taxon>Hyphomicrobiales</taxon>
        <taxon>Xanthobacteraceae</taxon>
        <taxon>Ancylobacter</taxon>
    </lineage>
</organism>
<evidence type="ECO:0000313" key="1">
    <source>
        <dbReference type="EMBL" id="SCW95859.1"/>
    </source>
</evidence>
<reference evidence="2" key="1">
    <citation type="submission" date="2016-10" db="EMBL/GenBank/DDBJ databases">
        <authorList>
            <person name="Varghese N."/>
            <person name="Submissions S."/>
        </authorList>
    </citation>
    <scope>NUCLEOTIDE SEQUENCE [LARGE SCALE GENOMIC DNA]</scope>
    <source>
        <strain evidence="2">CGMCC 1.1761</strain>
    </source>
</reference>
<dbReference type="InterPro" id="IPR012337">
    <property type="entry name" value="RNaseH-like_sf"/>
</dbReference>
<protein>
    <recommendedName>
        <fullName evidence="3">Holliday junction resolvasome RuvABC endonuclease subunit</fullName>
    </recommendedName>
</protein>
<dbReference type="RefSeq" id="WP_091444294.1">
    <property type="nucleotide sequence ID" value="NZ_FMTP01000010.1"/>
</dbReference>
<dbReference type="SUPFAM" id="SSF53098">
    <property type="entry name" value="Ribonuclease H-like"/>
    <property type="match status" value="1"/>
</dbReference>
<accession>A0A1G4USU5</accession>
<dbReference type="Gene3D" id="3.30.420.10">
    <property type="entry name" value="Ribonuclease H-like superfamily/Ribonuclease H"/>
    <property type="match status" value="1"/>
</dbReference>
<keyword evidence="2" id="KW-1185">Reference proteome</keyword>
<dbReference type="EMBL" id="FMTP01000010">
    <property type="protein sequence ID" value="SCW95859.1"/>
    <property type="molecule type" value="Genomic_DNA"/>
</dbReference>
<dbReference type="STRING" id="177413.SAMN05660859_0134"/>
<gene>
    <name evidence="1" type="ORF">SAMN05660859_0134</name>
</gene>
<evidence type="ECO:0008006" key="3">
    <source>
        <dbReference type="Google" id="ProtNLM"/>
    </source>
</evidence>
<dbReference type="InterPro" id="IPR036397">
    <property type="entry name" value="RNaseH_sf"/>
</dbReference>
<sequence>MSKVLIAGLDGSKTNFGVARLLLDIDTLELTVDDLLLVKTEKDKSKQVRKSSDNLKRAQEIAVGIRPALQGCVSAFIEVPSGGQSYDAVLGFGIVIGLYASLTIPTIEVSPGETKLASVGTRTASKQEMIEWAVENYPKAPWRVTKRGGVMVPTLDNEHLADAIAIAHAGIRTPAFRQTLAILTASSAKAA</sequence>
<proteinExistence type="predicted"/>
<dbReference type="Proteomes" id="UP000198889">
    <property type="component" value="Unassembled WGS sequence"/>
</dbReference>
<evidence type="ECO:0000313" key="2">
    <source>
        <dbReference type="Proteomes" id="UP000198889"/>
    </source>
</evidence>